<evidence type="ECO:0000313" key="2">
    <source>
        <dbReference type="EMBL" id="EFJ45756.1"/>
    </source>
</evidence>
<dbReference type="EMBL" id="GL378355">
    <property type="protein sequence ID" value="EFJ45756.1"/>
    <property type="molecule type" value="Genomic_DNA"/>
</dbReference>
<dbReference type="Proteomes" id="UP000001058">
    <property type="component" value="Unassembled WGS sequence"/>
</dbReference>
<evidence type="ECO:0000256" key="1">
    <source>
        <dbReference type="SAM" id="MobiDB-lite"/>
    </source>
</evidence>
<dbReference type="KEGG" id="vcn:VOLCADRAFT_105837"/>
<gene>
    <name evidence="2" type="ORF">VOLCADRAFT_105837</name>
</gene>
<keyword evidence="3" id="KW-1185">Reference proteome</keyword>
<dbReference type="AlphaFoldDB" id="D8U3H5"/>
<dbReference type="InParanoid" id="D8U3H5"/>
<accession>D8U3H5</accession>
<name>D8U3H5_VOLCA</name>
<feature type="compositionally biased region" description="Gly residues" evidence="1">
    <location>
        <begin position="52"/>
        <end position="75"/>
    </location>
</feature>
<dbReference type="GeneID" id="9622233"/>
<sequence>MNVTLRQQQNQLPNMRIKLPGCFRAAQPLKGSIWRALEGSEGSIWRALEGSEGSGGRALEGSGGRALEGSEGSGGRALEGGLWRALEGGLWRALEGGLWRALRALEGGLWRALRALEGGLWRALEVGNAHAWRASTQLTQYPVAEAVATHAMLKSSRVAAVGAQQHCCRLVTRRHEGPRFSRTQKMLNGGSWAVDPPAPRPAASSIAFARIVQACDAAMHTLCRTLGGKWPSGTALCMLGHAACTKPVQRDRHAGTWLLAVYRYTMTKFEGARRSLNFLFKRTN</sequence>
<feature type="region of interest" description="Disordered" evidence="1">
    <location>
        <begin position="50"/>
        <end position="75"/>
    </location>
</feature>
<proteinExistence type="predicted"/>
<reference evidence="2 3" key="1">
    <citation type="journal article" date="2010" name="Science">
        <title>Genomic analysis of organismal complexity in the multicellular green alga Volvox carteri.</title>
        <authorList>
            <person name="Prochnik S.E."/>
            <person name="Umen J."/>
            <person name="Nedelcu A.M."/>
            <person name="Hallmann A."/>
            <person name="Miller S.M."/>
            <person name="Nishii I."/>
            <person name="Ferris P."/>
            <person name="Kuo A."/>
            <person name="Mitros T."/>
            <person name="Fritz-Laylin L.K."/>
            <person name="Hellsten U."/>
            <person name="Chapman J."/>
            <person name="Simakov O."/>
            <person name="Rensing S.A."/>
            <person name="Terry A."/>
            <person name="Pangilinan J."/>
            <person name="Kapitonov V."/>
            <person name="Jurka J."/>
            <person name="Salamov A."/>
            <person name="Shapiro H."/>
            <person name="Schmutz J."/>
            <person name="Grimwood J."/>
            <person name="Lindquist E."/>
            <person name="Lucas S."/>
            <person name="Grigoriev I.V."/>
            <person name="Schmitt R."/>
            <person name="Kirk D."/>
            <person name="Rokhsar D.S."/>
        </authorList>
    </citation>
    <scope>NUCLEOTIDE SEQUENCE [LARGE SCALE GENOMIC DNA]</scope>
    <source>
        <strain evidence="3">f. Nagariensis / Eve</strain>
    </source>
</reference>
<dbReference type="RefSeq" id="XP_002953157.1">
    <property type="nucleotide sequence ID" value="XM_002953111.1"/>
</dbReference>
<organism evidence="3">
    <name type="scientific">Volvox carteri f. nagariensis</name>
    <dbReference type="NCBI Taxonomy" id="3068"/>
    <lineage>
        <taxon>Eukaryota</taxon>
        <taxon>Viridiplantae</taxon>
        <taxon>Chlorophyta</taxon>
        <taxon>core chlorophytes</taxon>
        <taxon>Chlorophyceae</taxon>
        <taxon>CS clade</taxon>
        <taxon>Chlamydomonadales</taxon>
        <taxon>Volvocaceae</taxon>
        <taxon>Volvox</taxon>
    </lineage>
</organism>
<evidence type="ECO:0000313" key="3">
    <source>
        <dbReference type="Proteomes" id="UP000001058"/>
    </source>
</evidence>
<protein>
    <submittedName>
        <fullName evidence="2">Uncharacterized protein</fullName>
    </submittedName>
</protein>